<dbReference type="UniPathway" id="UPA00251">
    <property type="reaction ID" value="UER00322"/>
</dbReference>
<dbReference type="InterPro" id="IPR036406">
    <property type="entry name" value="Coprogen_oxidase_aer_sf"/>
</dbReference>
<accession>A0A1G7USY7</accession>
<gene>
    <name evidence="9" type="primary">hemF</name>
    <name evidence="10" type="ORF">SAMN04487974_103248</name>
</gene>
<evidence type="ECO:0000313" key="10">
    <source>
        <dbReference type="EMBL" id="SDG50448.1"/>
    </source>
</evidence>
<evidence type="ECO:0000256" key="1">
    <source>
        <dbReference type="ARBA" id="ARBA00005168"/>
    </source>
</evidence>
<dbReference type="PRINTS" id="PR00073">
    <property type="entry name" value="COPRGNOXDASE"/>
</dbReference>
<feature type="binding site" evidence="9">
    <location>
        <position position="198"/>
    </location>
    <ligand>
        <name>a divalent metal cation</name>
        <dbReference type="ChEBI" id="CHEBI:60240"/>
    </ligand>
</feature>
<protein>
    <recommendedName>
        <fullName evidence="9">Oxygen-dependent coproporphyrinogen-III oxidase</fullName>
        <shortName evidence="9">CPO</shortName>
        <shortName evidence="9">Coprogen oxidase</shortName>
        <shortName evidence="9">Coproporphyrinogenase</shortName>
        <ecNumber evidence="9">1.3.3.3</ecNumber>
    </recommendedName>
</protein>
<dbReference type="STRING" id="440168.SAMN04487974_103248"/>
<feature type="binding site" evidence="9">
    <location>
        <position position="130"/>
    </location>
    <ligand>
        <name>a divalent metal cation</name>
        <dbReference type="ChEBI" id="CHEBI:60240"/>
    </ligand>
</feature>
<proteinExistence type="inferred from homology"/>
<comment type="catalytic activity">
    <reaction evidence="9">
        <text>coproporphyrinogen III + O2 + 2 H(+) = protoporphyrinogen IX + 2 CO2 + 2 H2O</text>
        <dbReference type="Rhea" id="RHEA:18257"/>
        <dbReference type="ChEBI" id="CHEBI:15377"/>
        <dbReference type="ChEBI" id="CHEBI:15378"/>
        <dbReference type="ChEBI" id="CHEBI:15379"/>
        <dbReference type="ChEBI" id="CHEBI:16526"/>
        <dbReference type="ChEBI" id="CHEBI:57307"/>
        <dbReference type="ChEBI" id="CHEBI:57309"/>
        <dbReference type="EC" id="1.3.3.3"/>
    </reaction>
</comment>
<dbReference type="Gene3D" id="3.40.1500.10">
    <property type="entry name" value="Coproporphyrinogen III oxidase, aerobic"/>
    <property type="match status" value="1"/>
</dbReference>
<comment type="subcellular location">
    <subcellularLocation>
        <location evidence="9">Cytoplasm</location>
    </subcellularLocation>
</comment>
<dbReference type="SUPFAM" id="SSF102886">
    <property type="entry name" value="Coproporphyrinogen III oxidase"/>
    <property type="match status" value="1"/>
</dbReference>
<dbReference type="AlphaFoldDB" id="A0A1G7USY7"/>
<evidence type="ECO:0000256" key="7">
    <source>
        <dbReference type="ARBA" id="ARBA00023133"/>
    </source>
</evidence>
<name>A0A1G7USY7_9HYPH</name>
<dbReference type="EMBL" id="FNCS01000003">
    <property type="protein sequence ID" value="SDG50448.1"/>
    <property type="molecule type" value="Genomic_DNA"/>
</dbReference>
<dbReference type="PIRSF" id="PIRSF000166">
    <property type="entry name" value="Coproporphyri_ox"/>
    <property type="match status" value="1"/>
</dbReference>
<dbReference type="OrthoDB" id="9777553at2"/>
<feature type="active site" description="Proton donor" evidence="9">
    <location>
        <position position="130"/>
    </location>
</feature>
<keyword evidence="7 9" id="KW-0350">Heme biosynthesis</keyword>
<feature type="binding site" evidence="9">
    <location>
        <begin position="132"/>
        <end position="134"/>
    </location>
    <ligand>
        <name>substrate</name>
    </ligand>
</feature>
<dbReference type="NCBIfam" id="NF003727">
    <property type="entry name" value="PRK05330.1"/>
    <property type="match status" value="1"/>
</dbReference>
<organism evidence="10 11">
    <name type="scientific">Pelagibacterium luteolum</name>
    <dbReference type="NCBI Taxonomy" id="440168"/>
    <lineage>
        <taxon>Bacteria</taxon>
        <taxon>Pseudomonadati</taxon>
        <taxon>Pseudomonadota</taxon>
        <taxon>Alphaproteobacteria</taxon>
        <taxon>Hyphomicrobiales</taxon>
        <taxon>Devosiaceae</taxon>
        <taxon>Pelagibacterium</taxon>
    </lineage>
</organism>
<sequence length="298" mass="34127">MNAPIKDTMPLPHDIEDKKTKASAWFRQVRDDLCAAIERLEDEVTGPHADRAPGRFERDVWDRPAGGGGEMSMLHGRVFEKMGVHISTVFGEFSPEFAKQIPGTEDNPQFWASGISVIGHPWNPNVPAVHMNTRMVVTSNWWFGGGGDLTPVLDVRRTQDDPDSAAFHAAMKAACDPHPQVDYQRYKDWCDEYFYLAHRQEPRGIGGIFYDRHNTGDWAADFAFTQDVGRQFVEIYPELVRRNFEKPWTEEQRHEQLVRRGRYVEFNLLYDRGTMFGLKTGGNVTSILSSMPPEVRWP</sequence>
<keyword evidence="8 9" id="KW-0627">Porphyrin biosynthesis</keyword>
<dbReference type="RefSeq" id="WP_090594343.1">
    <property type="nucleotide sequence ID" value="NZ_FNCS01000003.1"/>
</dbReference>
<dbReference type="GO" id="GO:0005737">
    <property type="term" value="C:cytoplasm"/>
    <property type="evidence" value="ECO:0007669"/>
    <property type="project" value="UniProtKB-SubCell"/>
</dbReference>
<dbReference type="GO" id="GO:0046872">
    <property type="term" value="F:metal ion binding"/>
    <property type="evidence" value="ECO:0007669"/>
    <property type="project" value="UniProtKB-KW"/>
</dbReference>
<dbReference type="FunFam" id="3.40.1500.10:FF:000005">
    <property type="entry name" value="Oxygen-dependent coproporphyrinogen-III oxidase"/>
    <property type="match status" value="1"/>
</dbReference>
<evidence type="ECO:0000256" key="5">
    <source>
        <dbReference type="ARBA" id="ARBA00022723"/>
    </source>
</evidence>
<evidence type="ECO:0000256" key="6">
    <source>
        <dbReference type="ARBA" id="ARBA00023002"/>
    </source>
</evidence>
<evidence type="ECO:0000256" key="9">
    <source>
        <dbReference type="HAMAP-Rule" id="MF_00333"/>
    </source>
</evidence>
<evidence type="ECO:0000256" key="4">
    <source>
        <dbReference type="ARBA" id="ARBA00022490"/>
    </source>
</evidence>
<dbReference type="GO" id="GO:0006782">
    <property type="term" value="P:protoporphyrinogen IX biosynthetic process"/>
    <property type="evidence" value="ECO:0007669"/>
    <property type="project" value="UniProtKB-UniRule"/>
</dbReference>
<feature type="region of interest" description="Important for dimerization" evidence="9">
    <location>
        <begin position="263"/>
        <end position="298"/>
    </location>
</feature>
<dbReference type="Proteomes" id="UP000199495">
    <property type="component" value="Unassembled WGS sequence"/>
</dbReference>
<reference evidence="10 11" key="1">
    <citation type="submission" date="2016-10" db="EMBL/GenBank/DDBJ databases">
        <authorList>
            <person name="de Groot N.N."/>
        </authorList>
    </citation>
    <scope>NUCLEOTIDE SEQUENCE [LARGE SCALE GENOMIC DNA]</scope>
    <source>
        <strain evidence="10 11">CGMCC 1.10267</strain>
    </source>
</reference>
<comment type="cofactor">
    <cofactor evidence="9">
        <name>a divalent metal cation</name>
        <dbReference type="ChEBI" id="CHEBI:60240"/>
    </cofactor>
</comment>
<feature type="site" description="Important for dimerization" evidence="9">
    <location>
        <position position="198"/>
    </location>
</feature>
<comment type="subunit">
    <text evidence="3 9">Homodimer.</text>
</comment>
<keyword evidence="6 9" id="KW-0560">Oxidoreductase</keyword>
<keyword evidence="11" id="KW-1185">Reference proteome</keyword>
<feature type="binding site" evidence="9">
    <location>
        <position position="116"/>
    </location>
    <ligand>
        <name>substrate</name>
    </ligand>
</feature>
<comment type="similarity">
    <text evidence="2 9">Belongs to the aerobic coproporphyrinogen-III oxidase family.</text>
</comment>
<dbReference type="Pfam" id="PF01218">
    <property type="entry name" value="Coprogen_oxidas"/>
    <property type="match status" value="1"/>
</dbReference>
<dbReference type="GO" id="GO:0042803">
    <property type="term" value="F:protein homodimerization activity"/>
    <property type="evidence" value="ECO:0007669"/>
    <property type="project" value="UniProtKB-UniRule"/>
</dbReference>
<evidence type="ECO:0000256" key="2">
    <source>
        <dbReference type="ARBA" id="ARBA00010644"/>
    </source>
</evidence>
<comment type="pathway">
    <text evidence="1 9">Porphyrin-containing compound metabolism; protoporphyrin-IX biosynthesis; protoporphyrinogen-IX from coproporphyrinogen-III (O2 route): step 1/1.</text>
</comment>
<dbReference type="PANTHER" id="PTHR10755:SF0">
    <property type="entry name" value="OXYGEN-DEPENDENT COPROPORPHYRINOGEN-III OXIDASE, MITOCHONDRIAL"/>
    <property type="match status" value="1"/>
</dbReference>
<evidence type="ECO:0000256" key="3">
    <source>
        <dbReference type="ARBA" id="ARBA00011738"/>
    </source>
</evidence>
<keyword evidence="4 9" id="KW-0963">Cytoplasm</keyword>
<feature type="binding site" evidence="9">
    <location>
        <begin position="281"/>
        <end position="283"/>
    </location>
    <ligand>
        <name>substrate</name>
    </ligand>
</feature>
<dbReference type="PROSITE" id="PS01021">
    <property type="entry name" value="COPROGEN_OXIDASE"/>
    <property type="match status" value="1"/>
</dbReference>
<keyword evidence="5 9" id="KW-0479">Metal-binding</keyword>
<evidence type="ECO:0000313" key="11">
    <source>
        <dbReference type="Proteomes" id="UP000199495"/>
    </source>
</evidence>
<dbReference type="PANTHER" id="PTHR10755">
    <property type="entry name" value="COPROPORPHYRINOGEN III OXIDASE, MITOCHONDRIAL"/>
    <property type="match status" value="1"/>
</dbReference>
<comment type="function">
    <text evidence="9">Involved in the heme biosynthesis. Catalyzes the aerobic oxidative decarboxylation of propionate groups of rings A and B of coproporphyrinogen-III to yield the vinyl groups in protoporphyrinogen-IX.</text>
</comment>
<dbReference type="InterPro" id="IPR018375">
    <property type="entry name" value="Coprogen_oxidase_CS"/>
</dbReference>
<dbReference type="EC" id="1.3.3.3" evidence="9"/>
<dbReference type="InterPro" id="IPR001260">
    <property type="entry name" value="Coprogen_oxidase_aer"/>
</dbReference>
<evidence type="ECO:0000256" key="8">
    <source>
        <dbReference type="ARBA" id="ARBA00023244"/>
    </source>
</evidence>
<feature type="binding site" evidence="9">
    <location>
        <position position="168"/>
    </location>
    <ligand>
        <name>a divalent metal cation</name>
        <dbReference type="ChEBI" id="CHEBI:60240"/>
    </ligand>
</feature>
<dbReference type="GO" id="GO:0004109">
    <property type="term" value="F:coproporphyrinogen oxidase activity"/>
    <property type="evidence" value="ECO:0007669"/>
    <property type="project" value="UniProtKB-UniRule"/>
</dbReference>
<feature type="binding site" evidence="9">
    <location>
        <position position="120"/>
    </location>
    <ligand>
        <name>a divalent metal cation</name>
        <dbReference type="ChEBI" id="CHEBI:60240"/>
    </ligand>
</feature>
<dbReference type="HAMAP" id="MF_00333">
    <property type="entry name" value="Coprogen_oxidas"/>
    <property type="match status" value="1"/>
</dbReference>